<dbReference type="SUPFAM" id="SSF46626">
    <property type="entry name" value="Cytochrome c"/>
    <property type="match status" value="1"/>
</dbReference>
<dbReference type="Gene3D" id="1.10.760.10">
    <property type="entry name" value="Cytochrome c-like domain"/>
    <property type="match status" value="1"/>
</dbReference>
<accession>A0A6P1SWQ9</accession>
<dbReference type="InterPro" id="IPR036909">
    <property type="entry name" value="Cyt_c-like_dom_sf"/>
</dbReference>
<dbReference type="AlphaFoldDB" id="A0A6P1SWQ9"/>
<name>A0A6P1SWQ9_9RHOB</name>
<proteinExistence type="predicted"/>
<organism evidence="8 9">
    <name type="scientific">Algicella marina</name>
    <dbReference type="NCBI Taxonomy" id="2683284"/>
    <lineage>
        <taxon>Bacteria</taxon>
        <taxon>Pseudomonadati</taxon>
        <taxon>Pseudomonadota</taxon>
        <taxon>Alphaproteobacteria</taxon>
        <taxon>Rhodobacterales</taxon>
        <taxon>Paracoccaceae</taxon>
        <taxon>Algicella</taxon>
    </lineage>
</organism>
<keyword evidence="9" id="KW-1185">Reference proteome</keyword>
<dbReference type="PROSITE" id="PS51007">
    <property type="entry name" value="CYTC"/>
    <property type="match status" value="1"/>
</dbReference>
<sequence>MNTMEITKIVGGVCGSLLVLLLLKMGAEALIHGGEGGHGEEHHNAYVIEVPEGDSEAEVAEEETVDMAALVAEADPASGEGLFRACAACHKLEDGANGVGPYLYGVVGRDIASAAGYTYSDSLGGIEGDWTPDQLGHFLADPKGFASGTKMAYRGMRDAEDRAALIAYLDSLDD</sequence>
<dbReference type="Pfam" id="PF00034">
    <property type="entry name" value="Cytochrom_C"/>
    <property type="match status" value="1"/>
</dbReference>
<evidence type="ECO:0000313" key="8">
    <source>
        <dbReference type="EMBL" id="QHQ33921.1"/>
    </source>
</evidence>
<evidence type="ECO:0000256" key="2">
    <source>
        <dbReference type="ARBA" id="ARBA00022617"/>
    </source>
</evidence>
<dbReference type="KEGG" id="amaq:GO499_01355"/>
<evidence type="ECO:0000256" key="1">
    <source>
        <dbReference type="ARBA" id="ARBA00022448"/>
    </source>
</evidence>
<dbReference type="GO" id="GO:0009055">
    <property type="term" value="F:electron transfer activity"/>
    <property type="evidence" value="ECO:0007669"/>
    <property type="project" value="InterPro"/>
</dbReference>
<protein>
    <submittedName>
        <fullName evidence="8">C-type cytochrome</fullName>
    </submittedName>
</protein>
<evidence type="ECO:0000256" key="3">
    <source>
        <dbReference type="ARBA" id="ARBA00022723"/>
    </source>
</evidence>
<keyword evidence="1" id="KW-0813">Transport</keyword>
<dbReference type="GO" id="GO:0046872">
    <property type="term" value="F:metal ion binding"/>
    <property type="evidence" value="ECO:0007669"/>
    <property type="project" value="UniProtKB-KW"/>
</dbReference>
<dbReference type="InterPro" id="IPR002327">
    <property type="entry name" value="Cyt_c_1A/1B"/>
</dbReference>
<feature type="domain" description="Cytochrome c" evidence="7">
    <location>
        <begin position="74"/>
        <end position="173"/>
    </location>
</feature>
<dbReference type="EMBL" id="CP046620">
    <property type="protein sequence ID" value="QHQ33921.1"/>
    <property type="molecule type" value="Genomic_DNA"/>
</dbReference>
<gene>
    <name evidence="8" type="ORF">GO499_01355</name>
</gene>
<keyword evidence="2 6" id="KW-0349">Heme</keyword>
<dbReference type="PRINTS" id="PR00604">
    <property type="entry name" value="CYTCHRMECIAB"/>
</dbReference>
<evidence type="ECO:0000256" key="4">
    <source>
        <dbReference type="ARBA" id="ARBA00022982"/>
    </source>
</evidence>
<dbReference type="PANTHER" id="PTHR11961">
    <property type="entry name" value="CYTOCHROME C"/>
    <property type="match status" value="1"/>
</dbReference>
<dbReference type="InterPro" id="IPR009056">
    <property type="entry name" value="Cyt_c-like_dom"/>
</dbReference>
<keyword evidence="5 6" id="KW-0408">Iron</keyword>
<keyword evidence="4" id="KW-0249">Electron transport</keyword>
<evidence type="ECO:0000256" key="5">
    <source>
        <dbReference type="ARBA" id="ARBA00023004"/>
    </source>
</evidence>
<keyword evidence="3 6" id="KW-0479">Metal-binding</keyword>
<reference evidence="8 9" key="1">
    <citation type="submission" date="2019-12" db="EMBL/GenBank/DDBJ databases">
        <title>Complete genome sequence of Algicella marina strain 9Alg 56(T) isolated from the red alga Tichocarpus crinitus.</title>
        <authorList>
            <person name="Kim S.-G."/>
            <person name="Nedashkovskaya O.I."/>
        </authorList>
    </citation>
    <scope>NUCLEOTIDE SEQUENCE [LARGE SCALE GENOMIC DNA]</scope>
    <source>
        <strain evidence="8 9">9Alg 56</strain>
    </source>
</reference>
<evidence type="ECO:0000259" key="7">
    <source>
        <dbReference type="PROSITE" id="PS51007"/>
    </source>
</evidence>
<dbReference type="GO" id="GO:0020037">
    <property type="term" value="F:heme binding"/>
    <property type="evidence" value="ECO:0007669"/>
    <property type="project" value="InterPro"/>
</dbReference>
<dbReference type="Proteomes" id="UP000464495">
    <property type="component" value="Chromosome"/>
</dbReference>
<evidence type="ECO:0000313" key="9">
    <source>
        <dbReference type="Proteomes" id="UP000464495"/>
    </source>
</evidence>
<evidence type="ECO:0000256" key="6">
    <source>
        <dbReference type="PROSITE-ProRule" id="PRU00433"/>
    </source>
</evidence>